<protein>
    <submittedName>
        <fullName evidence="1">Uncharacterized protein</fullName>
    </submittedName>
</protein>
<dbReference type="EMBL" id="CP036276">
    <property type="protein sequence ID" value="QDU44821.1"/>
    <property type="molecule type" value="Genomic_DNA"/>
</dbReference>
<dbReference type="RefSeq" id="WP_145377111.1">
    <property type="nucleotide sequence ID" value="NZ_CP036276.1"/>
</dbReference>
<evidence type="ECO:0000313" key="2">
    <source>
        <dbReference type="Proteomes" id="UP000319383"/>
    </source>
</evidence>
<dbReference type="KEGG" id="sdyn:Mal52_33070"/>
<dbReference type="Proteomes" id="UP000319383">
    <property type="component" value="Chromosome"/>
</dbReference>
<gene>
    <name evidence="1" type="ORF">Mal52_33070</name>
</gene>
<sequence length="552" mass="61301">MNSLSKLNTAVLTALILLAAAWWGRSALSDIDTLGEAEIHQIPGTRKTGKPAKASLQSSGRIQLSVTEAGRPVFCRVNVVGADGNYYEPADNLLAPWSLSRLGNRQGKGPFRYYGWFFYCDGQCEVVVPAGETRIEVWKGFEYRPVVVKAEVAVGQSTAVDVPLKRTIDLAAEGWYSGDTHIHLDRRSEEEDQRALDLLAAEDIRFGHILCMNDTRSYRPVMDQQIWHQLNGMGKKSVRRRGAYQISSGQEYRCGTFGHICLIGGSRLVDADGLKTDPNNWPPFGMVADELHGLGGFAFHAHGGYSKEIYIDFAQRATNGVELLQFAEYRGISLEGWYHILNAGYHFPGVGASDYPYCRALGDCRTYVHLTAAPTFENWNAAAAAGRSFFTTGPLLRVTVNDKPPGDTLALPDGEHELSVRVRMQSLLSPVDEIQIIVGGEIISRKRLEGAQRTDPVDWTEAVTVQDSTWVAVRAFSKSASGRDDSEAHTNPVYVSLGERPVRNEASILWLLNQVDERIAFQRSREFPQREQVLNYFQASRDALTKLLKSTD</sequence>
<proteinExistence type="predicted"/>
<accession>A0A517ZQQ3</accession>
<organism evidence="1 2">
    <name type="scientific">Symmachiella dynata</name>
    <dbReference type="NCBI Taxonomy" id="2527995"/>
    <lineage>
        <taxon>Bacteria</taxon>
        <taxon>Pseudomonadati</taxon>
        <taxon>Planctomycetota</taxon>
        <taxon>Planctomycetia</taxon>
        <taxon>Planctomycetales</taxon>
        <taxon>Planctomycetaceae</taxon>
        <taxon>Symmachiella</taxon>
    </lineage>
</organism>
<dbReference type="NCBIfam" id="NF038032">
    <property type="entry name" value="CehA_McbA_metalo"/>
    <property type="match status" value="1"/>
</dbReference>
<reference evidence="1 2" key="1">
    <citation type="submission" date="2019-02" db="EMBL/GenBank/DDBJ databases">
        <title>Deep-cultivation of Planctomycetes and their phenomic and genomic characterization uncovers novel biology.</title>
        <authorList>
            <person name="Wiegand S."/>
            <person name="Jogler M."/>
            <person name="Boedeker C."/>
            <person name="Pinto D."/>
            <person name="Vollmers J."/>
            <person name="Rivas-Marin E."/>
            <person name="Kohn T."/>
            <person name="Peeters S.H."/>
            <person name="Heuer A."/>
            <person name="Rast P."/>
            <person name="Oberbeckmann S."/>
            <person name="Bunk B."/>
            <person name="Jeske O."/>
            <person name="Meyerdierks A."/>
            <person name="Storesund J.E."/>
            <person name="Kallscheuer N."/>
            <person name="Luecker S."/>
            <person name="Lage O.M."/>
            <person name="Pohl T."/>
            <person name="Merkel B.J."/>
            <person name="Hornburger P."/>
            <person name="Mueller R.-W."/>
            <person name="Bruemmer F."/>
            <person name="Labrenz M."/>
            <person name="Spormann A.M."/>
            <person name="Op den Camp H."/>
            <person name="Overmann J."/>
            <person name="Amann R."/>
            <person name="Jetten M.S.M."/>
            <person name="Mascher T."/>
            <person name="Medema M.H."/>
            <person name="Devos D.P."/>
            <person name="Kaster A.-K."/>
            <person name="Ovreas L."/>
            <person name="Rohde M."/>
            <person name="Galperin M.Y."/>
            <person name="Jogler C."/>
        </authorList>
    </citation>
    <scope>NUCLEOTIDE SEQUENCE [LARGE SCALE GENOMIC DNA]</scope>
    <source>
        <strain evidence="1 2">Mal52</strain>
    </source>
</reference>
<name>A0A517ZQQ3_9PLAN</name>
<dbReference type="SUPFAM" id="SSF89550">
    <property type="entry name" value="PHP domain-like"/>
    <property type="match status" value="1"/>
</dbReference>
<evidence type="ECO:0000313" key="1">
    <source>
        <dbReference type="EMBL" id="QDU44821.1"/>
    </source>
</evidence>
<keyword evidence="2" id="KW-1185">Reference proteome</keyword>
<dbReference type="AlphaFoldDB" id="A0A517ZQQ3"/>
<dbReference type="InterPro" id="IPR016195">
    <property type="entry name" value="Pol/histidinol_Pase-like"/>
</dbReference>
<dbReference type="Gene3D" id="3.20.20.140">
    <property type="entry name" value="Metal-dependent hydrolases"/>
    <property type="match status" value="1"/>
</dbReference>